<feature type="non-terminal residue" evidence="1">
    <location>
        <position position="229"/>
    </location>
</feature>
<accession>A0AA39N604</accession>
<organism evidence="1 2">
    <name type="scientific">Armillaria tabescens</name>
    <name type="common">Ringless honey mushroom</name>
    <name type="synonym">Agaricus tabescens</name>
    <dbReference type="NCBI Taxonomy" id="1929756"/>
    <lineage>
        <taxon>Eukaryota</taxon>
        <taxon>Fungi</taxon>
        <taxon>Dikarya</taxon>
        <taxon>Basidiomycota</taxon>
        <taxon>Agaricomycotina</taxon>
        <taxon>Agaricomycetes</taxon>
        <taxon>Agaricomycetidae</taxon>
        <taxon>Agaricales</taxon>
        <taxon>Marasmiineae</taxon>
        <taxon>Physalacriaceae</taxon>
        <taxon>Desarmillaria</taxon>
    </lineage>
</organism>
<dbReference type="AlphaFoldDB" id="A0AA39N604"/>
<dbReference type="Proteomes" id="UP001175211">
    <property type="component" value="Unassembled WGS sequence"/>
</dbReference>
<dbReference type="EMBL" id="JAUEPS010000017">
    <property type="protein sequence ID" value="KAK0458570.1"/>
    <property type="molecule type" value="Genomic_DNA"/>
</dbReference>
<evidence type="ECO:0000313" key="1">
    <source>
        <dbReference type="EMBL" id="KAK0458570.1"/>
    </source>
</evidence>
<dbReference type="GeneID" id="85365404"/>
<proteinExistence type="predicted"/>
<evidence type="ECO:0000313" key="2">
    <source>
        <dbReference type="Proteomes" id="UP001175211"/>
    </source>
</evidence>
<protein>
    <submittedName>
        <fullName evidence="1">Uncharacterized protein</fullName>
    </submittedName>
</protein>
<comment type="caution">
    <text evidence="1">The sequence shown here is derived from an EMBL/GenBank/DDBJ whole genome shotgun (WGS) entry which is preliminary data.</text>
</comment>
<name>A0AA39N604_ARMTA</name>
<keyword evidence="2" id="KW-1185">Reference proteome</keyword>
<dbReference type="RefSeq" id="XP_060330840.1">
    <property type="nucleotide sequence ID" value="XM_060481856.1"/>
</dbReference>
<sequence>RWDHTSSSSYQSDHGCRVLSDLLAKRLPVAFTVFLEKQCLEFLGNHTFHEASVVMVRKYVAGISTTQHGSDGALDAATLQLHMDYLHNPHNLSTACSILATRGIEDNQTAIYKDIMALVELRPRDAAWDECRRKLRDLVESDGGEFFSKQLTWTGHDEYRPLQTDEVEKEKENIRYAIRVLDDFFNSGVHTTAPSDSLPVQHTTGRLDRFLRRCRGQTPEGTPEQVLQV</sequence>
<reference evidence="1" key="1">
    <citation type="submission" date="2023-06" db="EMBL/GenBank/DDBJ databases">
        <authorList>
            <consortium name="Lawrence Berkeley National Laboratory"/>
            <person name="Ahrendt S."/>
            <person name="Sahu N."/>
            <person name="Indic B."/>
            <person name="Wong-Bajracharya J."/>
            <person name="Merenyi Z."/>
            <person name="Ke H.-M."/>
            <person name="Monk M."/>
            <person name="Kocsube S."/>
            <person name="Drula E."/>
            <person name="Lipzen A."/>
            <person name="Balint B."/>
            <person name="Henrissat B."/>
            <person name="Andreopoulos B."/>
            <person name="Martin F.M."/>
            <person name="Harder C.B."/>
            <person name="Rigling D."/>
            <person name="Ford K.L."/>
            <person name="Foster G.D."/>
            <person name="Pangilinan J."/>
            <person name="Papanicolaou A."/>
            <person name="Barry K."/>
            <person name="LaButti K."/>
            <person name="Viragh M."/>
            <person name="Koriabine M."/>
            <person name="Yan M."/>
            <person name="Riley R."/>
            <person name="Champramary S."/>
            <person name="Plett K.L."/>
            <person name="Tsai I.J."/>
            <person name="Slot J."/>
            <person name="Sipos G."/>
            <person name="Plett J."/>
            <person name="Nagy L.G."/>
            <person name="Grigoriev I.V."/>
        </authorList>
    </citation>
    <scope>NUCLEOTIDE SEQUENCE</scope>
    <source>
        <strain evidence="1">CCBAS 213</strain>
    </source>
</reference>
<gene>
    <name evidence="1" type="ORF">EV420DRAFT_365231</name>
</gene>